<comment type="caution">
    <text evidence="1">The sequence shown here is derived from an EMBL/GenBank/DDBJ whole genome shotgun (WGS) entry which is preliminary data.</text>
</comment>
<gene>
    <name evidence="1" type="ORF">MILVUS5_LOCUS17222</name>
</gene>
<evidence type="ECO:0000313" key="2">
    <source>
        <dbReference type="Proteomes" id="UP001177021"/>
    </source>
</evidence>
<proteinExistence type="predicted"/>
<evidence type="ECO:0000313" key="1">
    <source>
        <dbReference type="EMBL" id="CAJ2649003.1"/>
    </source>
</evidence>
<name>A0ACB0JZ91_TRIPR</name>
<reference evidence="1" key="1">
    <citation type="submission" date="2023-10" db="EMBL/GenBank/DDBJ databases">
        <authorList>
            <person name="Rodriguez Cubillos JULIANA M."/>
            <person name="De Vega J."/>
        </authorList>
    </citation>
    <scope>NUCLEOTIDE SEQUENCE</scope>
</reference>
<dbReference type="EMBL" id="CASHSV030000109">
    <property type="protein sequence ID" value="CAJ2649003.1"/>
    <property type="molecule type" value="Genomic_DNA"/>
</dbReference>
<sequence length="85" mass="9992">MQQQLSVCVLCELTAETGPHLFLHCNCTSKVWHQSNAVVRDGNNSSTKSVYVFWVVNRQWFIDGTAKDPCLLYEWRWSPFDCFYR</sequence>
<accession>A0ACB0JZ91</accession>
<organism evidence="1 2">
    <name type="scientific">Trifolium pratense</name>
    <name type="common">Red clover</name>
    <dbReference type="NCBI Taxonomy" id="57577"/>
    <lineage>
        <taxon>Eukaryota</taxon>
        <taxon>Viridiplantae</taxon>
        <taxon>Streptophyta</taxon>
        <taxon>Embryophyta</taxon>
        <taxon>Tracheophyta</taxon>
        <taxon>Spermatophyta</taxon>
        <taxon>Magnoliopsida</taxon>
        <taxon>eudicotyledons</taxon>
        <taxon>Gunneridae</taxon>
        <taxon>Pentapetalae</taxon>
        <taxon>rosids</taxon>
        <taxon>fabids</taxon>
        <taxon>Fabales</taxon>
        <taxon>Fabaceae</taxon>
        <taxon>Papilionoideae</taxon>
        <taxon>50 kb inversion clade</taxon>
        <taxon>NPAAA clade</taxon>
        <taxon>Hologalegina</taxon>
        <taxon>IRL clade</taxon>
        <taxon>Trifolieae</taxon>
        <taxon>Trifolium</taxon>
    </lineage>
</organism>
<keyword evidence="2" id="KW-1185">Reference proteome</keyword>
<dbReference type="Proteomes" id="UP001177021">
    <property type="component" value="Unassembled WGS sequence"/>
</dbReference>
<protein>
    <submittedName>
        <fullName evidence="1">Uncharacterized protein</fullName>
    </submittedName>
</protein>